<dbReference type="STRING" id="1507870.A0A1V8TUT9"/>
<dbReference type="PANTHER" id="PTHR35186">
    <property type="entry name" value="ANK_REP_REGION DOMAIN-CONTAINING PROTEIN"/>
    <property type="match status" value="1"/>
</dbReference>
<dbReference type="Pfam" id="PF24476">
    <property type="entry name" value="DUF7580"/>
    <property type="match status" value="1"/>
</dbReference>
<protein>
    <recommendedName>
        <fullName evidence="1">DUF7580 domain-containing protein</fullName>
    </recommendedName>
</protein>
<evidence type="ECO:0000313" key="2">
    <source>
        <dbReference type="EMBL" id="OQO15155.1"/>
    </source>
</evidence>
<dbReference type="InterPro" id="IPR056002">
    <property type="entry name" value="DUF7580"/>
</dbReference>
<accession>A0A1V8TUT9</accession>
<name>A0A1V8TUT9_9PEZI</name>
<evidence type="ECO:0000313" key="3">
    <source>
        <dbReference type="Proteomes" id="UP000192596"/>
    </source>
</evidence>
<keyword evidence="3" id="KW-1185">Reference proteome</keyword>
<dbReference type="InParanoid" id="A0A1V8TUT9"/>
<dbReference type="PANTHER" id="PTHR35186:SF4">
    <property type="entry name" value="PRION-INHIBITION AND PROPAGATION HELO DOMAIN-CONTAINING PROTEIN"/>
    <property type="match status" value="1"/>
</dbReference>
<dbReference type="OrthoDB" id="3565018at2759"/>
<dbReference type="Proteomes" id="UP000192596">
    <property type="component" value="Unassembled WGS sequence"/>
</dbReference>
<proteinExistence type="predicted"/>
<evidence type="ECO:0000259" key="1">
    <source>
        <dbReference type="Pfam" id="PF24476"/>
    </source>
</evidence>
<feature type="domain" description="DUF7580" evidence="1">
    <location>
        <begin position="59"/>
        <end position="204"/>
    </location>
</feature>
<organism evidence="2 3">
    <name type="scientific">Cryoendolithus antarcticus</name>
    <dbReference type="NCBI Taxonomy" id="1507870"/>
    <lineage>
        <taxon>Eukaryota</taxon>
        <taxon>Fungi</taxon>
        <taxon>Dikarya</taxon>
        <taxon>Ascomycota</taxon>
        <taxon>Pezizomycotina</taxon>
        <taxon>Dothideomycetes</taxon>
        <taxon>Dothideomycetidae</taxon>
        <taxon>Cladosporiales</taxon>
        <taxon>Cladosporiaceae</taxon>
        <taxon>Cryoendolithus</taxon>
    </lineage>
</organism>
<sequence length="335" mass="36907">MAHKSLLKAKVALMLRAQTCFQAKRFSYAMTGTRRDNLVDDMEGYNKTLEDVFELKDTGLCETIKSALPTIKDAYGIMNDHDSDRQYTVTEIGPSPPLNSTDDVTPSDVLESKALTTFTRVQRYSLAATLASSVLQYEATPWARRWDSDAVHFPKDIASAHPGLSPQEQPFLLTPHSPAPPSTEDSFKALGTLLLELCCGKTLDERSIWQQPAFSAAKTNLMLRQFVATEWLKMQMVKLESNLQALSDGVYSKLQPYSTMTSGAQTLHSRLYGSDKLTYLVTITVSFSKLVTLTVTGSIAASALITAVIIDNTDVVLVTFTVPHGSLEEHKLAAF</sequence>
<reference evidence="3" key="1">
    <citation type="submission" date="2017-03" db="EMBL/GenBank/DDBJ databases">
        <title>Genomes of endolithic fungi from Antarctica.</title>
        <authorList>
            <person name="Coleine C."/>
            <person name="Masonjones S."/>
            <person name="Stajich J.E."/>
        </authorList>
    </citation>
    <scope>NUCLEOTIDE SEQUENCE [LARGE SCALE GENOMIC DNA]</scope>
    <source>
        <strain evidence="3">CCFEE 5527</strain>
    </source>
</reference>
<comment type="caution">
    <text evidence="2">The sequence shown here is derived from an EMBL/GenBank/DDBJ whole genome shotgun (WGS) entry which is preliminary data.</text>
</comment>
<dbReference type="AlphaFoldDB" id="A0A1V8TUT9"/>
<dbReference type="EMBL" id="NAJO01000001">
    <property type="protein sequence ID" value="OQO15155.1"/>
    <property type="molecule type" value="Genomic_DNA"/>
</dbReference>
<gene>
    <name evidence="2" type="ORF">B0A48_00537</name>
</gene>